<name>A0ABQ8VF16_9AGAR</name>
<comment type="caution">
    <text evidence="3">The sequence shown here is derived from an EMBL/GenBank/DDBJ whole genome shotgun (WGS) entry which is preliminary data.</text>
</comment>
<feature type="signal peptide" evidence="2">
    <location>
        <begin position="1"/>
        <end position="21"/>
    </location>
</feature>
<dbReference type="Proteomes" id="UP001150217">
    <property type="component" value="Unassembled WGS sequence"/>
</dbReference>
<evidence type="ECO:0000256" key="1">
    <source>
        <dbReference type="SAM" id="Phobius"/>
    </source>
</evidence>
<organism evidence="3 4">
    <name type="scientific">Lentinula lateritia</name>
    <dbReference type="NCBI Taxonomy" id="40482"/>
    <lineage>
        <taxon>Eukaryota</taxon>
        <taxon>Fungi</taxon>
        <taxon>Dikarya</taxon>
        <taxon>Basidiomycota</taxon>
        <taxon>Agaricomycotina</taxon>
        <taxon>Agaricomycetes</taxon>
        <taxon>Agaricomycetidae</taxon>
        <taxon>Agaricales</taxon>
        <taxon>Marasmiineae</taxon>
        <taxon>Omphalotaceae</taxon>
        <taxon>Lentinula</taxon>
    </lineage>
</organism>
<accession>A0ABQ8VF16</accession>
<gene>
    <name evidence="3" type="ORF">C8R41DRAFT_953128</name>
</gene>
<sequence length="209" mass="21929">MFFARFFALFFLFTSFSIVSSVPSSAAAVKKRQDTADIEIVLNTLKNSTDTILPQITSVGQSGIASDATVTPLINELTTALNIATSSLTSLQTSSRKARRQSDDDIANLVAGIITDIADALDTLVGDLSAIPDLGSLFDGVDSALDEVLTGLETLLAGVLTLVADLCVALFLFEICFALTILSDPRRLVDVAGLLESLSLGLTLASLGL</sequence>
<keyword evidence="1" id="KW-1133">Transmembrane helix</keyword>
<proteinExistence type="predicted"/>
<evidence type="ECO:0000256" key="2">
    <source>
        <dbReference type="SAM" id="SignalP"/>
    </source>
</evidence>
<keyword evidence="4" id="KW-1185">Reference proteome</keyword>
<evidence type="ECO:0008006" key="5">
    <source>
        <dbReference type="Google" id="ProtNLM"/>
    </source>
</evidence>
<evidence type="ECO:0000313" key="3">
    <source>
        <dbReference type="EMBL" id="KAJ4491866.1"/>
    </source>
</evidence>
<evidence type="ECO:0000313" key="4">
    <source>
        <dbReference type="Proteomes" id="UP001150217"/>
    </source>
</evidence>
<keyword evidence="1" id="KW-0472">Membrane</keyword>
<dbReference type="EMBL" id="JANVFT010000040">
    <property type="protein sequence ID" value="KAJ4491866.1"/>
    <property type="molecule type" value="Genomic_DNA"/>
</dbReference>
<keyword evidence="2" id="KW-0732">Signal</keyword>
<feature type="transmembrane region" description="Helical" evidence="1">
    <location>
        <begin position="155"/>
        <end position="181"/>
    </location>
</feature>
<keyword evidence="1" id="KW-0812">Transmembrane</keyword>
<reference evidence="3" key="1">
    <citation type="submission" date="2022-08" db="EMBL/GenBank/DDBJ databases">
        <title>A Global Phylogenomic Analysis of the Shiitake Genus Lentinula.</title>
        <authorList>
            <consortium name="DOE Joint Genome Institute"/>
            <person name="Sierra-Patev S."/>
            <person name="Min B."/>
            <person name="Naranjo-Ortiz M."/>
            <person name="Looney B."/>
            <person name="Konkel Z."/>
            <person name="Slot J.C."/>
            <person name="Sakamoto Y."/>
            <person name="Steenwyk J.L."/>
            <person name="Rokas A."/>
            <person name="Carro J."/>
            <person name="Camarero S."/>
            <person name="Ferreira P."/>
            <person name="Molpeceres G."/>
            <person name="Ruiz-Duenas F.J."/>
            <person name="Serrano A."/>
            <person name="Henrissat B."/>
            <person name="Drula E."/>
            <person name="Hughes K.W."/>
            <person name="Mata J.L."/>
            <person name="Ishikawa N.K."/>
            <person name="Vargas-Isla R."/>
            <person name="Ushijima S."/>
            <person name="Smith C.A."/>
            <person name="Ahrendt S."/>
            <person name="Andreopoulos W."/>
            <person name="He G."/>
            <person name="Labutti K."/>
            <person name="Lipzen A."/>
            <person name="Ng V."/>
            <person name="Riley R."/>
            <person name="Sandor L."/>
            <person name="Barry K."/>
            <person name="Martinez A.T."/>
            <person name="Xiao Y."/>
            <person name="Gibbons J.G."/>
            <person name="Terashima K."/>
            <person name="Grigoriev I.V."/>
            <person name="Hibbett D.S."/>
        </authorList>
    </citation>
    <scope>NUCLEOTIDE SEQUENCE</scope>
    <source>
        <strain evidence="3">RHP3577 ss4</strain>
    </source>
</reference>
<feature type="chain" id="PRO_5045207365" description="Sc15 protein" evidence="2">
    <location>
        <begin position="22"/>
        <end position="209"/>
    </location>
</feature>
<protein>
    <recommendedName>
        <fullName evidence="5">Sc15 protein</fullName>
    </recommendedName>
</protein>